<proteinExistence type="predicted"/>
<reference evidence="3 4" key="1">
    <citation type="submission" date="2023-11" db="EMBL/GenBank/DDBJ databases">
        <title>MicrobeMod: A computational toolkit for identifying prokaryotic methylation and restriction-modification with nanopore sequencing.</title>
        <authorList>
            <person name="Crits-Christoph A."/>
            <person name="Kang S.C."/>
            <person name="Lee H."/>
            <person name="Ostrov N."/>
        </authorList>
    </citation>
    <scope>NUCLEOTIDE SEQUENCE [LARGE SCALE GENOMIC DNA]</scope>
    <source>
        <strain evidence="3 4">ATCC 49870</strain>
    </source>
</reference>
<evidence type="ECO:0000256" key="1">
    <source>
        <dbReference type="SAM" id="Phobius"/>
    </source>
</evidence>
<gene>
    <name evidence="3" type="ORF">SR882_05315</name>
</gene>
<name>A0ABZ0YYQ8_9GAMM</name>
<dbReference type="RefSeq" id="WP_322522298.1">
    <property type="nucleotide sequence ID" value="NZ_CP140153.1"/>
</dbReference>
<protein>
    <submittedName>
        <fullName evidence="3">DUF2062 domain-containing protein</fullName>
    </submittedName>
</protein>
<sequence length="184" mass="20631">MPRKFFRRLTPNRQRIVNQPFLRPVAQFLGDPNLWHLNRRSVSGGVALGLFLAFIPLPGQMLIAAVGAIAMRVNIALAVAMVWATNPVTIPPLLWLAYQIGAMLTGAELAPPTGEMSVGYAMSQLPAIWLPLGVGLLTLSFVSALLGFTIIRVLWRINISIHKRRRLAQRRLRLRQSQRDSRRH</sequence>
<evidence type="ECO:0000259" key="2">
    <source>
        <dbReference type="Pfam" id="PF09835"/>
    </source>
</evidence>
<keyword evidence="4" id="KW-1185">Reference proteome</keyword>
<feature type="transmembrane region" description="Helical" evidence="1">
    <location>
        <begin position="127"/>
        <end position="155"/>
    </location>
</feature>
<feature type="domain" description="DUF2062" evidence="2">
    <location>
        <begin position="22"/>
        <end position="160"/>
    </location>
</feature>
<dbReference type="PANTHER" id="PTHR40547:SF1">
    <property type="entry name" value="SLL0298 PROTEIN"/>
    <property type="match status" value="1"/>
</dbReference>
<dbReference type="Pfam" id="PF09835">
    <property type="entry name" value="DUF2062"/>
    <property type="match status" value="1"/>
</dbReference>
<dbReference type="PANTHER" id="PTHR40547">
    <property type="entry name" value="SLL0298 PROTEIN"/>
    <property type="match status" value="1"/>
</dbReference>
<evidence type="ECO:0000313" key="3">
    <source>
        <dbReference type="EMBL" id="WQH17326.1"/>
    </source>
</evidence>
<keyword evidence="1" id="KW-0812">Transmembrane</keyword>
<dbReference type="InterPro" id="IPR018639">
    <property type="entry name" value="DUF2062"/>
</dbReference>
<keyword evidence="1" id="KW-1133">Transmembrane helix</keyword>
<organism evidence="3 4">
    <name type="scientific">Guyparkeria halophila</name>
    <dbReference type="NCBI Taxonomy" id="47960"/>
    <lineage>
        <taxon>Bacteria</taxon>
        <taxon>Pseudomonadati</taxon>
        <taxon>Pseudomonadota</taxon>
        <taxon>Gammaproteobacteria</taxon>
        <taxon>Chromatiales</taxon>
        <taxon>Thioalkalibacteraceae</taxon>
        <taxon>Guyparkeria</taxon>
    </lineage>
</organism>
<accession>A0ABZ0YYQ8</accession>
<dbReference type="Proteomes" id="UP001327459">
    <property type="component" value="Chromosome"/>
</dbReference>
<keyword evidence="1" id="KW-0472">Membrane</keyword>
<dbReference type="EMBL" id="CP140153">
    <property type="protein sequence ID" value="WQH17326.1"/>
    <property type="molecule type" value="Genomic_DNA"/>
</dbReference>
<evidence type="ECO:0000313" key="4">
    <source>
        <dbReference type="Proteomes" id="UP001327459"/>
    </source>
</evidence>